<evidence type="ECO:0000256" key="2">
    <source>
        <dbReference type="ARBA" id="ARBA00022630"/>
    </source>
</evidence>
<evidence type="ECO:0000256" key="5">
    <source>
        <dbReference type="ARBA" id="ARBA00023002"/>
    </source>
</evidence>
<dbReference type="InterPro" id="IPR020946">
    <property type="entry name" value="Flavin_mOase-like"/>
</dbReference>
<comment type="similarity">
    <text evidence="1">Belongs to the FMO family.</text>
</comment>
<keyword evidence="3" id="KW-0274">FAD</keyword>
<name>A0AAV8V0F5_9RHOD</name>
<dbReference type="Proteomes" id="UP001157974">
    <property type="component" value="Unassembled WGS sequence"/>
</dbReference>
<dbReference type="Gene3D" id="3.50.50.60">
    <property type="entry name" value="FAD/NAD(P)-binding domain"/>
    <property type="match status" value="2"/>
</dbReference>
<dbReference type="InterPro" id="IPR000960">
    <property type="entry name" value="Flavin_mOase"/>
</dbReference>
<dbReference type="InterPro" id="IPR050346">
    <property type="entry name" value="FMO-like"/>
</dbReference>
<dbReference type="EMBL" id="JAMWBK010000001">
    <property type="protein sequence ID" value="KAJ8908329.1"/>
    <property type="molecule type" value="Genomic_DNA"/>
</dbReference>
<dbReference type="GO" id="GO:0050661">
    <property type="term" value="F:NADP binding"/>
    <property type="evidence" value="ECO:0007669"/>
    <property type="project" value="InterPro"/>
</dbReference>
<evidence type="ECO:0000256" key="3">
    <source>
        <dbReference type="ARBA" id="ARBA00022827"/>
    </source>
</evidence>
<dbReference type="Pfam" id="PF00743">
    <property type="entry name" value="FMO-like"/>
    <property type="match status" value="2"/>
</dbReference>
<dbReference type="GO" id="GO:0004499">
    <property type="term" value="F:N,N-dimethylaniline monooxygenase activity"/>
    <property type="evidence" value="ECO:0007669"/>
    <property type="project" value="InterPro"/>
</dbReference>
<protein>
    <submittedName>
        <fullName evidence="6">Uncharacterized protein</fullName>
    </submittedName>
</protein>
<evidence type="ECO:0000313" key="7">
    <source>
        <dbReference type="Proteomes" id="UP001157974"/>
    </source>
</evidence>
<evidence type="ECO:0000256" key="1">
    <source>
        <dbReference type="ARBA" id="ARBA00009183"/>
    </source>
</evidence>
<dbReference type="PANTHER" id="PTHR23023">
    <property type="entry name" value="DIMETHYLANILINE MONOOXYGENASE"/>
    <property type="match status" value="1"/>
</dbReference>
<dbReference type="InterPro" id="IPR036188">
    <property type="entry name" value="FAD/NAD-bd_sf"/>
</dbReference>
<dbReference type="AlphaFoldDB" id="A0AAV8V0F5"/>
<gene>
    <name evidence="6" type="ORF">NDN08_005042</name>
</gene>
<evidence type="ECO:0000313" key="6">
    <source>
        <dbReference type="EMBL" id="KAJ8908329.1"/>
    </source>
</evidence>
<evidence type="ECO:0000256" key="4">
    <source>
        <dbReference type="ARBA" id="ARBA00022857"/>
    </source>
</evidence>
<comment type="caution">
    <text evidence="6">The sequence shown here is derived from an EMBL/GenBank/DDBJ whole genome shotgun (WGS) entry which is preliminary data.</text>
</comment>
<organism evidence="6 7">
    <name type="scientific">Rhodosorus marinus</name>
    <dbReference type="NCBI Taxonomy" id="101924"/>
    <lineage>
        <taxon>Eukaryota</taxon>
        <taxon>Rhodophyta</taxon>
        <taxon>Stylonematophyceae</taxon>
        <taxon>Stylonematales</taxon>
        <taxon>Stylonemataceae</taxon>
        <taxon>Rhodosorus</taxon>
    </lineage>
</organism>
<keyword evidence="7" id="KW-1185">Reference proteome</keyword>
<sequence>MAIQEIDRVAIIGAGVSGLATCHALHQKGVECVVFEEKARAGGLWVDNYYDAHVQTPKFLFEYPELRFPEDVGRFPTMAQVTDYLDKFIDKSGIRGNLRFGASIHMARQLANSRWELEIEDVETGEKAVEEYGYLVVCSGMFSRIPHRSEMKGQKEFAGDIIHSSEYRSTEIFSGKKVIVVGSGKSGIDTVVSACPVSENVVQIARTRMWTVPENLLGIPLAPLFFGRAVCLVLPPYYRTPTYAKRIHWFFRPFKWLTFKFMEAGMLIQSRLPFRAWPDVSLQHVIFTVGATVTDHKYMSAIRKRDFELEHTTIEHVTANSVVLANGKTVEADVIVLATGWEYDFPIFEKDTIERLRPEQDGMYMYKNMIPVNVERLAFIGSNTSTYTNPFTASVQSIWLAQLIAGDRALPSPSDMGDDVDRMKEFKRKYYPGGNRATVYGAHGNFYHDDLIREMGIRPRRGKGIRSWFSYWFKPNYPRMWKGIMEEAHKKRTLSA</sequence>
<keyword evidence="4" id="KW-0521">NADP</keyword>
<dbReference type="GO" id="GO:0050660">
    <property type="term" value="F:flavin adenine dinucleotide binding"/>
    <property type="evidence" value="ECO:0007669"/>
    <property type="project" value="InterPro"/>
</dbReference>
<keyword evidence="5" id="KW-0560">Oxidoreductase</keyword>
<dbReference type="PIRSF" id="PIRSF000332">
    <property type="entry name" value="FMO"/>
    <property type="match status" value="1"/>
</dbReference>
<dbReference type="PRINTS" id="PR00370">
    <property type="entry name" value="FMOXYGENASE"/>
</dbReference>
<accession>A0AAV8V0F5</accession>
<proteinExistence type="inferred from homology"/>
<keyword evidence="2" id="KW-0285">Flavoprotein</keyword>
<reference evidence="6 7" key="1">
    <citation type="journal article" date="2023" name="Nat. Commun.">
        <title>Origin of minicircular mitochondrial genomes in red algae.</title>
        <authorList>
            <person name="Lee Y."/>
            <person name="Cho C.H."/>
            <person name="Lee Y.M."/>
            <person name="Park S.I."/>
            <person name="Yang J.H."/>
            <person name="West J.A."/>
            <person name="Bhattacharya D."/>
            <person name="Yoon H.S."/>
        </authorList>
    </citation>
    <scope>NUCLEOTIDE SEQUENCE [LARGE SCALE GENOMIC DNA]</scope>
    <source>
        <strain evidence="6 7">CCMP1338</strain>
        <tissue evidence="6">Whole cell</tissue>
    </source>
</reference>
<dbReference type="SUPFAM" id="SSF51905">
    <property type="entry name" value="FAD/NAD(P)-binding domain"/>
    <property type="match status" value="1"/>
</dbReference>